<protein>
    <submittedName>
        <fullName evidence="2">Uncharacterized protein</fullName>
    </submittedName>
</protein>
<keyword evidence="3" id="KW-1185">Reference proteome</keyword>
<organism evidence="2 3">
    <name type="scientific">Cladosporium halotolerans</name>
    <dbReference type="NCBI Taxonomy" id="1052096"/>
    <lineage>
        <taxon>Eukaryota</taxon>
        <taxon>Fungi</taxon>
        <taxon>Dikarya</taxon>
        <taxon>Ascomycota</taxon>
        <taxon>Pezizomycotina</taxon>
        <taxon>Dothideomycetes</taxon>
        <taxon>Dothideomycetidae</taxon>
        <taxon>Cladosporiales</taxon>
        <taxon>Cladosporiaceae</taxon>
        <taxon>Cladosporium</taxon>
    </lineage>
</organism>
<gene>
    <name evidence="2" type="ORF">WHR41_06544</name>
</gene>
<name>A0AB34KI78_9PEZI</name>
<evidence type="ECO:0000313" key="2">
    <source>
        <dbReference type="EMBL" id="KAL1584798.1"/>
    </source>
</evidence>
<evidence type="ECO:0000256" key="1">
    <source>
        <dbReference type="SAM" id="Coils"/>
    </source>
</evidence>
<dbReference type="GeneID" id="96007987"/>
<keyword evidence="1" id="KW-0175">Coiled coil</keyword>
<proteinExistence type="predicted"/>
<dbReference type="AlphaFoldDB" id="A0AB34KI78"/>
<reference evidence="2 3" key="1">
    <citation type="journal article" date="2020" name="Microbiol. Resour. Announc.">
        <title>Draft Genome Sequence of a Cladosporium Species Isolated from the Mesophotic Ascidian Didemnum maculosum.</title>
        <authorList>
            <person name="Gioti A."/>
            <person name="Siaperas R."/>
            <person name="Nikolaivits E."/>
            <person name="Le Goff G."/>
            <person name="Ouazzani J."/>
            <person name="Kotoulas G."/>
            <person name="Topakas E."/>
        </authorList>
    </citation>
    <scope>NUCLEOTIDE SEQUENCE [LARGE SCALE GENOMIC DNA]</scope>
    <source>
        <strain evidence="2 3">TM138-S3</strain>
    </source>
</reference>
<comment type="caution">
    <text evidence="2">The sequence shown here is derived from an EMBL/GenBank/DDBJ whole genome shotgun (WGS) entry which is preliminary data.</text>
</comment>
<sequence length="185" mass="21470">MFCTTSDRRNTVDYDRVADEDQQRLNAMFRTITKHTAMFERVEAELRAAQEENRKLMAGMRELQWDRDAHKRQLVNDHQAEIRALKSEHTKAIKQLKAEHELALLQAQLQQQTQQQQPQQQYQQQRSAPRVLTTTTNNSIDGHVDGANTNVPPEEPAPFVEQTFNYGDGWKVLGRDRTGGDWLLE</sequence>
<evidence type="ECO:0000313" key="3">
    <source>
        <dbReference type="Proteomes" id="UP000803884"/>
    </source>
</evidence>
<dbReference type="RefSeq" id="XP_069227904.1">
    <property type="nucleotide sequence ID" value="XM_069375149.1"/>
</dbReference>
<feature type="coiled-coil region" evidence="1">
    <location>
        <begin position="32"/>
        <end position="115"/>
    </location>
</feature>
<dbReference type="Proteomes" id="UP000803884">
    <property type="component" value="Unassembled WGS sequence"/>
</dbReference>
<accession>A0AB34KI78</accession>
<dbReference type="EMBL" id="JAAQHG020000023">
    <property type="protein sequence ID" value="KAL1584798.1"/>
    <property type="molecule type" value="Genomic_DNA"/>
</dbReference>